<gene>
    <name evidence="2" type="ORF">B0I32_103589</name>
</gene>
<evidence type="ECO:0000313" key="2">
    <source>
        <dbReference type="EMBL" id="PRX68627.1"/>
    </source>
</evidence>
<sequence length="133" mass="15090">MSPDTHPNAVLTRRLYELAGAGDLPGYLALLADDVVFHIGGDCVVTGEHRGKDAIVRLGALVNEETAGTFRTGLLSVQANDSHAVTLHRWTAERRGERVEMDNFIVYRFERELVAERWEYVSDQHAHDTFWRR</sequence>
<dbReference type="Proteomes" id="UP000238312">
    <property type="component" value="Unassembled WGS sequence"/>
</dbReference>
<dbReference type="InterPro" id="IPR037401">
    <property type="entry name" value="SnoaL-like"/>
</dbReference>
<comment type="caution">
    <text evidence="2">The sequence shown here is derived from an EMBL/GenBank/DDBJ whole genome shotgun (WGS) entry which is preliminary data.</text>
</comment>
<dbReference type="Pfam" id="PF12680">
    <property type="entry name" value="SnoaL_2"/>
    <property type="match status" value="1"/>
</dbReference>
<name>A0A2T0N7T4_9ACTN</name>
<dbReference type="OrthoDB" id="8375282at2"/>
<keyword evidence="3" id="KW-1185">Reference proteome</keyword>
<reference evidence="2 3" key="1">
    <citation type="submission" date="2018-03" db="EMBL/GenBank/DDBJ databases">
        <title>Genomic Encyclopedia of Type Strains, Phase III (KMG-III): the genomes of soil and plant-associated and newly described type strains.</title>
        <authorList>
            <person name="Whitman W."/>
        </authorList>
    </citation>
    <scope>NUCLEOTIDE SEQUENCE [LARGE SCALE GENOMIC DNA]</scope>
    <source>
        <strain evidence="2 3">CGMCC 4.7104</strain>
    </source>
</reference>
<evidence type="ECO:0000313" key="3">
    <source>
        <dbReference type="Proteomes" id="UP000238312"/>
    </source>
</evidence>
<dbReference type="RefSeq" id="WP_106236942.1">
    <property type="nucleotide sequence ID" value="NZ_PVNG01000003.1"/>
</dbReference>
<dbReference type="Gene3D" id="3.10.450.50">
    <property type="match status" value="1"/>
</dbReference>
<accession>A0A2T0N7T4</accession>
<dbReference type="EMBL" id="PVNG01000003">
    <property type="protein sequence ID" value="PRX68627.1"/>
    <property type="molecule type" value="Genomic_DNA"/>
</dbReference>
<organism evidence="2 3">
    <name type="scientific">Nonomuraea fuscirosea</name>
    <dbReference type="NCBI Taxonomy" id="1291556"/>
    <lineage>
        <taxon>Bacteria</taxon>
        <taxon>Bacillati</taxon>
        <taxon>Actinomycetota</taxon>
        <taxon>Actinomycetes</taxon>
        <taxon>Streptosporangiales</taxon>
        <taxon>Streptosporangiaceae</taxon>
        <taxon>Nonomuraea</taxon>
    </lineage>
</organism>
<feature type="domain" description="SnoaL-like" evidence="1">
    <location>
        <begin position="13"/>
        <end position="116"/>
    </location>
</feature>
<protein>
    <recommendedName>
        <fullName evidence="1">SnoaL-like domain-containing protein</fullName>
    </recommendedName>
</protein>
<proteinExistence type="predicted"/>
<dbReference type="InterPro" id="IPR032710">
    <property type="entry name" value="NTF2-like_dom_sf"/>
</dbReference>
<evidence type="ECO:0000259" key="1">
    <source>
        <dbReference type="Pfam" id="PF12680"/>
    </source>
</evidence>
<dbReference type="SUPFAM" id="SSF54427">
    <property type="entry name" value="NTF2-like"/>
    <property type="match status" value="1"/>
</dbReference>
<dbReference type="AlphaFoldDB" id="A0A2T0N7T4"/>